<evidence type="ECO:0000259" key="3">
    <source>
        <dbReference type="Pfam" id="PF08028"/>
    </source>
</evidence>
<dbReference type="Pfam" id="PF08028">
    <property type="entry name" value="Acyl-CoA_dh_2"/>
    <property type="match status" value="1"/>
</dbReference>
<evidence type="ECO:0000256" key="1">
    <source>
        <dbReference type="ARBA" id="ARBA00023002"/>
    </source>
</evidence>
<dbReference type="SUPFAM" id="SSF47203">
    <property type="entry name" value="Acyl-CoA dehydrogenase C-terminal domain-like"/>
    <property type="match status" value="1"/>
</dbReference>
<dbReference type="STRING" id="418495.SAMN05216215_100184"/>
<dbReference type="Pfam" id="PF02771">
    <property type="entry name" value="Acyl-CoA_dh_N"/>
    <property type="match status" value="1"/>
</dbReference>
<proteinExistence type="predicted"/>
<evidence type="ECO:0000259" key="2">
    <source>
        <dbReference type="Pfam" id="PF02771"/>
    </source>
</evidence>
<dbReference type="InterPro" id="IPR036250">
    <property type="entry name" value="AcylCo_DH-like_C"/>
</dbReference>
<dbReference type="GO" id="GO:0050660">
    <property type="term" value="F:flavin adenine dinucleotide binding"/>
    <property type="evidence" value="ECO:0007669"/>
    <property type="project" value="InterPro"/>
</dbReference>
<feature type="domain" description="Acyl-CoA dehydrogenase/oxidase N-terminal" evidence="2">
    <location>
        <begin position="28"/>
        <end position="108"/>
    </location>
</feature>
<gene>
    <name evidence="4" type="ORF">SAMN05216215_100184</name>
</gene>
<organism evidence="4 5">
    <name type="scientific">Saccharopolyspora shandongensis</name>
    <dbReference type="NCBI Taxonomy" id="418495"/>
    <lineage>
        <taxon>Bacteria</taxon>
        <taxon>Bacillati</taxon>
        <taxon>Actinomycetota</taxon>
        <taxon>Actinomycetes</taxon>
        <taxon>Pseudonocardiales</taxon>
        <taxon>Pseudonocardiaceae</taxon>
        <taxon>Saccharopolyspora</taxon>
    </lineage>
</organism>
<sequence length="394" mass="41927">MTTETSELYISDEFTPLRQRLAALGPLLAEHADHNDESGRLADEVVQALHDSGVLKTGIPRELGGYEFSPTQQLETIAQLSYLDASVAWTSMALQLVTGTTAAYLGADAAADLFPDVAGGRFALIAGHGTRLGTAKRVDGGFLVSGRWQFASGIALAGHIHSGAWCAETEQALICTFPKEQATLIDNWDVLGLRATGSIDYTCEDVFVPETHTFDPATRQAQHGGAVYRIGLATLSGISHAGWAIGVGRRLLDELKALAAEKTGSPNAAVDTQQFHAEYATAESKLRSAHAWAKQVWADIEQTLAGGGMPSTEQETLARLALNNATWSAHAVGQAVHKWAGTAALRRGPIQRFHRDLGTGTQHVTSGAVVLQNCGRSLSGLAPGARWNFLTLEP</sequence>
<dbReference type="EMBL" id="FNOK01000001">
    <property type="protein sequence ID" value="SDW05686.1"/>
    <property type="molecule type" value="Genomic_DNA"/>
</dbReference>
<reference evidence="5" key="1">
    <citation type="submission" date="2016-10" db="EMBL/GenBank/DDBJ databases">
        <authorList>
            <person name="Varghese N."/>
            <person name="Submissions S."/>
        </authorList>
    </citation>
    <scope>NUCLEOTIDE SEQUENCE [LARGE SCALE GENOMIC DNA]</scope>
    <source>
        <strain evidence="5">CGMCC 4.3530</strain>
    </source>
</reference>
<dbReference type="InterPro" id="IPR009100">
    <property type="entry name" value="AcylCoA_DH/oxidase_NM_dom_sf"/>
</dbReference>
<dbReference type="Gene3D" id="2.40.110.10">
    <property type="entry name" value="Butyryl-CoA Dehydrogenase, subunit A, domain 2"/>
    <property type="match status" value="1"/>
</dbReference>
<dbReference type="PIRSF" id="PIRSF016578">
    <property type="entry name" value="HsaA"/>
    <property type="match status" value="1"/>
</dbReference>
<dbReference type="OrthoDB" id="3402961at2"/>
<evidence type="ECO:0000313" key="5">
    <source>
        <dbReference type="Proteomes" id="UP000199529"/>
    </source>
</evidence>
<dbReference type="PANTHER" id="PTHR43884">
    <property type="entry name" value="ACYL-COA DEHYDROGENASE"/>
    <property type="match status" value="1"/>
</dbReference>
<name>A0A1H2QET7_9PSEU</name>
<dbReference type="GO" id="GO:0003995">
    <property type="term" value="F:acyl-CoA dehydrogenase activity"/>
    <property type="evidence" value="ECO:0007669"/>
    <property type="project" value="TreeGrafter"/>
</dbReference>
<dbReference type="AlphaFoldDB" id="A0A1H2QET7"/>
<dbReference type="InterPro" id="IPR046373">
    <property type="entry name" value="Acyl-CoA_Oxase/DH_mid-dom_sf"/>
</dbReference>
<dbReference type="InterPro" id="IPR037069">
    <property type="entry name" value="AcylCoA_DH/ox_N_sf"/>
</dbReference>
<dbReference type="SUPFAM" id="SSF56645">
    <property type="entry name" value="Acyl-CoA dehydrogenase NM domain-like"/>
    <property type="match status" value="1"/>
</dbReference>
<dbReference type="Proteomes" id="UP000199529">
    <property type="component" value="Unassembled WGS sequence"/>
</dbReference>
<dbReference type="InterPro" id="IPR013786">
    <property type="entry name" value="AcylCoA_DH/ox_N"/>
</dbReference>
<keyword evidence="5" id="KW-1185">Reference proteome</keyword>
<dbReference type="RefSeq" id="WP_093259988.1">
    <property type="nucleotide sequence ID" value="NZ_FNOK01000001.1"/>
</dbReference>
<protein>
    <submittedName>
        <fullName evidence="4">Acyl-CoA dehydrogenase</fullName>
    </submittedName>
</protein>
<keyword evidence="1" id="KW-0560">Oxidoreductase</keyword>
<dbReference type="Gene3D" id="1.20.140.10">
    <property type="entry name" value="Butyryl-CoA Dehydrogenase, subunit A, domain 3"/>
    <property type="match status" value="1"/>
</dbReference>
<evidence type="ECO:0000313" key="4">
    <source>
        <dbReference type="EMBL" id="SDW05686.1"/>
    </source>
</evidence>
<dbReference type="Gene3D" id="1.10.540.10">
    <property type="entry name" value="Acyl-CoA dehydrogenase/oxidase, N-terminal domain"/>
    <property type="match status" value="1"/>
</dbReference>
<feature type="domain" description="Acyl-CoA dehydrogenase C-terminal" evidence="3">
    <location>
        <begin position="239"/>
        <end position="364"/>
    </location>
</feature>
<accession>A0A1H2QET7</accession>
<dbReference type="PANTHER" id="PTHR43884:SF12">
    <property type="entry name" value="ISOVALERYL-COA DEHYDROGENASE, MITOCHONDRIAL-RELATED"/>
    <property type="match status" value="1"/>
</dbReference>
<dbReference type="InterPro" id="IPR013107">
    <property type="entry name" value="Acyl-CoA_DH_C"/>
</dbReference>